<dbReference type="EMBL" id="FNTL01000002">
    <property type="protein sequence ID" value="SEB36369.1"/>
    <property type="molecule type" value="Genomic_DNA"/>
</dbReference>
<protein>
    <submittedName>
        <fullName evidence="7">3-hydroxyisobutyrate dehydrogenase</fullName>
    </submittedName>
</protein>
<dbReference type="InterPro" id="IPR013328">
    <property type="entry name" value="6PGD_dom2"/>
</dbReference>
<comment type="similarity">
    <text evidence="1">Belongs to the HIBADH-related family.</text>
</comment>
<evidence type="ECO:0000313" key="8">
    <source>
        <dbReference type="Proteomes" id="UP000183407"/>
    </source>
</evidence>
<evidence type="ECO:0000259" key="6">
    <source>
        <dbReference type="Pfam" id="PF14833"/>
    </source>
</evidence>
<evidence type="ECO:0000256" key="3">
    <source>
        <dbReference type="ARBA" id="ARBA00023027"/>
    </source>
</evidence>
<dbReference type="SUPFAM" id="SSF48179">
    <property type="entry name" value="6-phosphogluconate dehydrogenase C-terminal domain-like"/>
    <property type="match status" value="1"/>
</dbReference>
<dbReference type="Pfam" id="PF14833">
    <property type="entry name" value="NAD_binding_11"/>
    <property type="match status" value="1"/>
</dbReference>
<dbReference type="InterPro" id="IPR008927">
    <property type="entry name" value="6-PGluconate_DH-like_C_sf"/>
</dbReference>
<feature type="domain" description="3-hydroxyisobutyrate dehydrogenase-like NAD-binding" evidence="6">
    <location>
        <begin position="163"/>
        <end position="278"/>
    </location>
</feature>
<dbReference type="Proteomes" id="UP000183407">
    <property type="component" value="Unassembled WGS sequence"/>
</dbReference>
<proteinExistence type="inferred from homology"/>
<reference evidence="8" key="1">
    <citation type="submission" date="2016-10" db="EMBL/GenBank/DDBJ databases">
        <authorList>
            <person name="Varghese N."/>
        </authorList>
    </citation>
    <scope>NUCLEOTIDE SEQUENCE [LARGE SCALE GENOMIC DNA]</scope>
    <source>
        <strain evidence="8">DSM 44719</strain>
    </source>
</reference>
<evidence type="ECO:0000256" key="1">
    <source>
        <dbReference type="ARBA" id="ARBA00009080"/>
    </source>
</evidence>
<dbReference type="Pfam" id="PF03446">
    <property type="entry name" value="NAD_binding_2"/>
    <property type="match status" value="1"/>
</dbReference>
<feature type="active site" evidence="4">
    <location>
        <position position="165"/>
    </location>
</feature>
<dbReference type="GO" id="GO:0050661">
    <property type="term" value="F:NADP binding"/>
    <property type="evidence" value="ECO:0007669"/>
    <property type="project" value="InterPro"/>
</dbReference>
<dbReference type="InterPro" id="IPR051265">
    <property type="entry name" value="HIBADH-related_NP60_sf"/>
</dbReference>
<evidence type="ECO:0000256" key="2">
    <source>
        <dbReference type="ARBA" id="ARBA00023002"/>
    </source>
</evidence>
<dbReference type="Gene3D" id="3.40.50.720">
    <property type="entry name" value="NAD(P)-binding Rossmann-like Domain"/>
    <property type="match status" value="1"/>
</dbReference>
<dbReference type="GO" id="GO:0016491">
    <property type="term" value="F:oxidoreductase activity"/>
    <property type="evidence" value="ECO:0007669"/>
    <property type="project" value="UniProtKB-KW"/>
</dbReference>
<keyword evidence="2" id="KW-0560">Oxidoreductase</keyword>
<gene>
    <name evidence="7" type="ORF">SAMN04490220_0392</name>
</gene>
<accession>A0A1H4IQP0</accession>
<organism evidence="7 8">
    <name type="scientific">Rhodococcus jostii</name>
    <dbReference type="NCBI Taxonomy" id="132919"/>
    <lineage>
        <taxon>Bacteria</taxon>
        <taxon>Bacillati</taxon>
        <taxon>Actinomycetota</taxon>
        <taxon>Actinomycetes</taxon>
        <taxon>Mycobacteriales</taxon>
        <taxon>Nocardiaceae</taxon>
        <taxon>Rhodococcus</taxon>
    </lineage>
</organism>
<dbReference type="InterPro" id="IPR036291">
    <property type="entry name" value="NAD(P)-bd_dom_sf"/>
</dbReference>
<evidence type="ECO:0000313" key="7">
    <source>
        <dbReference type="EMBL" id="SEB36369.1"/>
    </source>
</evidence>
<dbReference type="PANTHER" id="PTHR43580">
    <property type="entry name" value="OXIDOREDUCTASE GLYR1-RELATED"/>
    <property type="match status" value="1"/>
</dbReference>
<evidence type="ECO:0000259" key="5">
    <source>
        <dbReference type="Pfam" id="PF03446"/>
    </source>
</evidence>
<dbReference type="InterPro" id="IPR015815">
    <property type="entry name" value="HIBADH-related"/>
</dbReference>
<dbReference type="PIRSF" id="PIRSF000103">
    <property type="entry name" value="HIBADH"/>
    <property type="match status" value="1"/>
</dbReference>
<dbReference type="InterPro" id="IPR006115">
    <property type="entry name" value="6PGDH_NADP-bd"/>
</dbReference>
<evidence type="ECO:0000256" key="4">
    <source>
        <dbReference type="PIRSR" id="PIRSR000103-1"/>
    </source>
</evidence>
<keyword evidence="3" id="KW-0520">NAD</keyword>
<dbReference type="PANTHER" id="PTHR43580:SF2">
    <property type="entry name" value="CYTOKINE-LIKE NUCLEAR FACTOR N-PAC"/>
    <property type="match status" value="1"/>
</dbReference>
<dbReference type="Gene3D" id="1.10.1040.10">
    <property type="entry name" value="N-(1-d-carboxylethyl)-l-norvaline Dehydrogenase, domain 2"/>
    <property type="match status" value="1"/>
</dbReference>
<sequence>MDIAVLGMGRMGRALAGRLLEGGHRVTVWNRSTGKTGEIVSAGARQAQSVTDAVDRVDVVVTMLADDAAVRAVAFGELRSSIGGETIFVDCSTVSRKLSGELAEVFSARFLAMPVVGGPAAVSAGQATFLVGGDAGVVDRLGPVISSLTDNVRRYDTAPLAVTAKLATNLLLLSEVVALAESFAVGRSGGLRDDQLRDLLGTSPLVALGLRNRFEGVLTGSPDGWWTTVLGAKDAGLALDIARDADLELPAAAVVRHLYDTAASSGLEDADIAAVTDLYRSPSRTAAPQGR</sequence>
<dbReference type="SUPFAM" id="SSF51735">
    <property type="entry name" value="NAD(P)-binding Rossmann-fold domains"/>
    <property type="match status" value="1"/>
</dbReference>
<dbReference type="AlphaFoldDB" id="A0A1H4IQP0"/>
<feature type="domain" description="6-phosphogluconate dehydrogenase NADP-binding" evidence="5">
    <location>
        <begin position="2"/>
        <end position="152"/>
    </location>
</feature>
<dbReference type="GO" id="GO:0051287">
    <property type="term" value="F:NAD binding"/>
    <property type="evidence" value="ECO:0007669"/>
    <property type="project" value="InterPro"/>
</dbReference>
<dbReference type="InterPro" id="IPR029154">
    <property type="entry name" value="HIBADH-like_NADP-bd"/>
</dbReference>
<name>A0A1H4IQP0_RHOJO</name>